<feature type="domain" description="HTH tetR-type" evidence="7">
    <location>
        <begin position="53"/>
        <end position="113"/>
    </location>
</feature>
<keyword evidence="3 5" id="KW-0238">DNA-binding</keyword>
<evidence type="ECO:0000259" key="7">
    <source>
        <dbReference type="PROSITE" id="PS50977"/>
    </source>
</evidence>
<protein>
    <submittedName>
        <fullName evidence="8">TetR/AcrR family transcriptional regulator C-terminal domain-containing protein</fullName>
    </submittedName>
</protein>
<dbReference type="InterPro" id="IPR036271">
    <property type="entry name" value="Tet_transcr_reg_TetR-rel_C_sf"/>
</dbReference>
<evidence type="ECO:0000256" key="5">
    <source>
        <dbReference type="PROSITE-ProRule" id="PRU00335"/>
    </source>
</evidence>
<feature type="DNA-binding region" description="H-T-H motif" evidence="5">
    <location>
        <begin position="76"/>
        <end position="95"/>
    </location>
</feature>
<gene>
    <name evidence="8" type="ORF">I7412_11855</name>
</gene>
<dbReference type="EMBL" id="JAEACQ010000164">
    <property type="protein sequence ID" value="MBL7627854.1"/>
    <property type="molecule type" value="Genomic_DNA"/>
</dbReference>
<evidence type="ECO:0000256" key="6">
    <source>
        <dbReference type="SAM" id="MobiDB-lite"/>
    </source>
</evidence>
<comment type="caution">
    <text evidence="8">The sequence shown here is derived from an EMBL/GenBank/DDBJ whole genome shotgun (WGS) entry which is preliminary data.</text>
</comment>
<dbReference type="AlphaFoldDB" id="A0A937ULH7"/>
<accession>A0A937ULH7</accession>
<dbReference type="GO" id="GO:0045892">
    <property type="term" value="P:negative regulation of DNA-templated transcription"/>
    <property type="evidence" value="ECO:0007669"/>
    <property type="project" value="InterPro"/>
</dbReference>
<dbReference type="Proteomes" id="UP000604475">
    <property type="component" value="Unassembled WGS sequence"/>
</dbReference>
<keyword evidence="4" id="KW-0804">Transcription</keyword>
<dbReference type="InterPro" id="IPR050109">
    <property type="entry name" value="HTH-type_TetR-like_transc_reg"/>
</dbReference>
<dbReference type="PROSITE" id="PS50977">
    <property type="entry name" value="HTH_TETR_2"/>
    <property type="match status" value="1"/>
</dbReference>
<proteinExistence type="predicted"/>
<evidence type="ECO:0000256" key="2">
    <source>
        <dbReference type="ARBA" id="ARBA00023015"/>
    </source>
</evidence>
<feature type="compositionally biased region" description="Low complexity" evidence="6">
    <location>
        <begin position="20"/>
        <end position="35"/>
    </location>
</feature>
<evidence type="ECO:0000256" key="4">
    <source>
        <dbReference type="ARBA" id="ARBA00023163"/>
    </source>
</evidence>
<keyword evidence="9" id="KW-1185">Reference proteome</keyword>
<dbReference type="Gene3D" id="1.10.357.10">
    <property type="entry name" value="Tetracycline Repressor, domain 2"/>
    <property type="match status" value="1"/>
</dbReference>
<dbReference type="SUPFAM" id="SSF46689">
    <property type="entry name" value="Homeodomain-like"/>
    <property type="match status" value="1"/>
</dbReference>
<dbReference type="InterPro" id="IPR003012">
    <property type="entry name" value="Tet_transcr_reg_TetR"/>
</dbReference>
<keyword evidence="1" id="KW-0678">Repressor</keyword>
<name>A0A937ULH7_9ACTN</name>
<dbReference type="Pfam" id="PF00440">
    <property type="entry name" value="TetR_N"/>
    <property type="match status" value="1"/>
</dbReference>
<dbReference type="GO" id="GO:0046677">
    <property type="term" value="P:response to antibiotic"/>
    <property type="evidence" value="ECO:0007669"/>
    <property type="project" value="InterPro"/>
</dbReference>
<dbReference type="InterPro" id="IPR004111">
    <property type="entry name" value="Repressor_TetR_C"/>
</dbReference>
<dbReference type="Pfam" id="PF02909">
    <property type="entry name" value="TetR_C_1"/>
    <property type="match status" value="1"/>
</dbReference>
<dbReference type="PANTHER" id="PTHR30055:SF151">
    <property type="entry name" value="TRANSCRIPTIONAL REGULATORY PROTEIN"/>
    <property type="match status" value="1"/>
</dbReference>
<dbReference type="InterPro" id="IPR009057">
    <property type="entry name" value="Homeodomain-like_sf"/>
</dbReference>
<evidence type="ECO:0000313" key="9">
    <source>
        <dbReference type="Proteomes" id="UP000604475"/>
    </source>
</evidence>
<dbReference type="GO" id="GO:0000976">
    <property type="term" value="F:transcription cis-regulatory region binding"/>
    <property type="evidence" value="ECO:0007669"/>
    <property type="project" value="TreeGrafter"/>
</dbReference>
<dbReference type="GO" id="GO:0003700">
    <property type="term" value="F:DNA-binding transcription factor activity"/>
    <property type="evidence" value="ECO:0007669"/>
    <property type="project" value="TreeGrafter"/>
</dbReference>
<evidence type="ECO:0000256" key="1">
    <source>
        <dbReference type="ARBA" id="ARBA00022491"/>
    </source>
</evidence>
<dbReference type="PRINTS" id="PR00400">
    <property type="entry name" value="TETREPRESSOR"/>
</dbReference>
<feature type="compositionally biased region" description="Basic and acidic residues" evidence="6">
    <location>
        <begin position="1"/>
        <end position="12"/>
    </location>
</feature>
<dbReference type="SUPFAM" id="SSF48498">
    <property type="entry name" value="Tetracyclin repressor-like, C-terminal domain"/>
    <property type="match status" value="1"/>
</dbReference>
<evidence type="ECO:0000256" key="3">
    <source>
        <dbReference type="ARBA" id="ARBA00023125"/>
    </source>
</evidence>
<dbReference type="PANTHER" id="PTHR30055">
    <property type="entry name" value="HTH-TYPE TRANSCRIPTIONAL REGULATOR RUTR"/>
    <property type="match status" value="1"/>
</dbReference>
<dbReference type="InterPro" id="IPR001647">
    <property type="entry name" value="HTH_TetR"/>
</dbReference>
<keyword evidence="2" id="KW-0805">Transcription regulation</keyword>
<evidence type="ECO:0000313" key="8">
    <source>
        <dbReference type="EMBL" id="MBL7627854.1"/>
    </source>
</evidence>
<feature type="region of interest" description="Disordered" evidence="6">
    <location>
        <begin position="1"/>
        <end position="35"/>
    </location>
</feature>
<organism evidence="8 9">
    <name type="scientific">Frankia nepalensis</name>
    <dbReference type="NCBI Taxonomy" id="1836974"/>
    <lineage>
        <taxon>Bacteria</taxon>
        <taxon>Bacillati</taxon>
        <taxon>Actinomycetota</taxon>
        <taxon>Actinomycetes</taxon>
        <taxon>Frankiales</taxon>
        <taxon>Frankiaceae</taxon>
        <taxon>Frankia</taxon>
    </lineage>
</organism>
<sequence length="273" mass="28421">MVFDGEVQRRSLAESGGKPPHGCAPGAAEPAEPGSARWWTERVARRRRPRAGGLSTERIVEAALDVLRAGGVEALTVRAVAQRLHTSSPSLYRHIASRDELITLIADHVLADVRLVATGRGWRADAEGLMRELRRVLLAQPLPPSAGRSRPGYGPNTLRLVDAALALFLDAGLTAGQAGRAAAVMIQFVAGVVDIERSAAGRGSRGATGADGFDQLLSGLPADQFAALRAAGAAYVSVPSEEVFSYGMARFLDGIASELSAAGGSGTSPPVDP</sequence>
<reference evidence="8" key="1">
    <citation type="submission" date="2020-12" db="EMBL/GenBank/DDBJ databases">
        <title>Genomic characterization of non-nitrogen-fixing Frankia strains.</title>
        <authorList>
            <person name="Carlos-Shanley C."/>
            <person name="Guerra T."/>
            <person name="Hahn D."/>
        </authorList>
    </citation>
    <scope>NUCLEOTIDE SEQUENCE</scope>
    <source>
        <strain evidence="8">CN6</strain>
    </source>
</reference>